<comment type="subcellular location">
    <subcellularLocation>
        <location evidence="1">Nucleus</location>
    </subcellularLocation>
</comment>
<keyword evidence="5" id="KW-0539">Nucleus</keyword>
<evidence type="ECO:0000256" key="4">
    <source>
        <dbReference type="ARBA" id="ARBA00022833"/>
    </source>
</evidence>
<keyword evidence="4" id="KW-0862">Zinc</keyword>
<dbReference type="PANTHER" id="PTHR46481">
    <property type="entry name" value="ZINC FINGER BED DOMAIN-CONTAINING PROTEIN 4"/>
    <property type="match status" value="1"/>
</dbReference>
<evidence type="ECO:0000313" key="7">
    <source>
        <dbReference type="EMBL" id="KAK9952779.1"/>
    </source>
</evidence>
<gene>
    <name evidence="7" type="ORF">ABG768_018586</name>
</gene>
<keyword evidence="2" id="KW-0479">Metal-binding</keyword>
<proteinExistence type="predicted"/>
<sequence length="337" mass="37993">MPISRKTISDKQIPVLKLETQAFVSVTTDLWSDRRLRSFPGVTAHVHFTGRHTGEQIASAFEEIPDEYGIRQKISYIVTDNAANMKCAFKVHMPQQQADDPEKLPWSSGERLSCFAHSLQLVINDGMEEVRAISRTIAKTSRFTTLLHSSSQFRDKFEVMFDTNKTVSAANITHWNSTFKQVRALAALDHKTLKVYDDVVFSACEWNQLKELNAVLAPFYLEKYSVENTRREGDETDSGVMNVDPASDSPPIRCPCLLSRYKAHKKRSSALDSSISTQINKYFDAIQDSDPDTALVFWAKNQDKFPHLHNLAMKVLSVPASSAPVERVFSRGGIMCV</sequence>
<evidence type="ECO:0000313" key="8">
    <source>
        <dbReference type="Proteomes" id="UP001479290"/>
    </source>
</evidence>
<dbReference type="InterPro" id="IPR052035">
    <property type="entry name" value="ZnF_BED_domain_contain"/>
</dbReference>
<evidence type="ECO:0000256" key="1">
    <source>
        <dbReference type="ARBA" id="ARBA00004123"/>
    </source>
</evidence>
<feature type="domain" description="HAT C-terminal dimerisation" evidence="6">
    <location>
        <begin position="281"/>
        <end position="333"/>
    </location>
</feature>
<comment type="caution">
    <text evidence="7">The sequence shown here is derived from an EMBL/GenBank/DDBJ whole genome shotgun (WGS) entry which is preliminary data.</text>
</comment>
<dbReference type="PANTHER" id="PTHR46481:SF10">
    <property type="entry name" value="ZINC FINGER BED DOMAIN-CONTAINING PROTEIN 39"/>
    <property type="match status" value="1"/>
</dbReference>
<dbReference type="GO" id="GO:0005634">
    <property type="term" value="C:nucleus"/>
    <property type="evidence" value="ECO:0007669"/>
    <property type="project" value="UniProtKB-SubCell"/>
</dbReference>
<dbReference type="Proteomes" id="UP001479290">
    <property type="component" value="Unassembled WGS sequence"/>
</dbReference>
<dbReference type="SUPFAM" id="SSF53098">
    <property type="entry name" value="Ribonuclease H-like"/>
    <property type="match status" value="1"/>
</dbReference>
<dbReference type="Pfam" id="PF05699">
    <property type="entry name" value="Dimer_Tnp_hAT"/>
    <property type="match status" value="1"/>
</dbReference>
<dbReference type="GO" id="GO:0008270">
    <property type="term" value="F:zinc ion binding"/>
    <property type="evidence" value="ECO:0007669"/>
    <property type="project" value="UniProtKB-KW"/>
</dbReference>
<reference evidence="7 8" key="1">
    <citation type="submission" date="2024-05" db="EMBL/GenBank/DDBJ databases">
        <title>A high-quality chromosomal-level genome assembly of Topmouth culter (Culter alburnus).</title>
        <authorList>
            <person name="Zhao H."/>
        </authorList>
    </citation>
    <scope>NUCLEOTIDE SEQUENCE [LARGE SCALE GENOMIC DNA]</scope>
    <source>
        <strain evidence="7">CATC2023</strain>
        <tissue evidence="7">Muscle</tissue>
    </source>
</reference>
<name>A0AAW1YUJ0_CULAL</name>
<accession>A0AAW1YUJ0</accession>
<organism evidence="7 8">
    <name type="scientific">Culter alburnus</name>
    <name type="common">Topmouth culter</name>
    <dbReference type="NCBI Taxonomy" id="194366"/>
    <lineage>
        <taxon>Eukaryota</taxon>
        <taxon>Metazoa</taxon>
        <taxon>Chordata</taxon>
        <taxon>Craniata</taxon>
        <taxon>Vertebrata</taxon>
        <taxon>Euteleostomi</taxon>
        <taxon>Actinopterygii</taxon>
        <taxon>Neopterygii</taxon>
        <taxon>Teleostei</taxon>
        <taxon>Ostariophysi</taxon>
        <taxon>Cypriniformes</taxon>
        <taxon>Xenocyprididae</taxon>
        <taxon>Xenocypridinae</taxon>
        <taxon>Culter</taxon>
    </lineage>
</organism>
<keyword evidence="3" id="KW-0863">Zinc-finger</keyword>
<keyword evidence="8" id="KW-1185">Reference proteome</keyword>
<dbReference type="InterPro" id="IPR008906">
    <property type="entry name" value="HATC_C_dom"/>
</dbReference>
<protein>
    <recommendedName>
        <fullName evidence="6">HAT C-terminal dimerisation domain-containing protein</fullName>
    </recommendedName>
</protein>
<dbReference type="AlphaFoldDB" id="A0AAW1YUJ0"/>
<evidence type="ECO:0000256" key="5">
    <source>
        <dbReference type="ARBA" id="ARBA00023242"/>
    </source>
</evidence>
<evidence type="ECO:0000256" key="3">
    <source>
        <dbReference type="ARBA" id="ARBA00022771"/>
    </source>
</evidence>
<evidence type="ECO:0000259" key="6">
    <source>
        <dbReference type="Pfam" id="PF05699"/>
    </source>
</evidence>
<dbReference type="EMBL" id="JAWDJR010000024">
    <property type="protein sequence ID" value="KAK9952779.1"/>
    <property type="molecule type" value="Genomic_DNA"/>
</dbReference>
<dbReference type="GO" id="GO:0046983">
    <property type="term" value="F:protein dimerization activity"/>
    <property type="evidence" value="ECO:0007669"/>
    <property type="project" value="InterPro"/>
</dbReference>
<dbReference type="InterPro" id="IPR012337">
    <property type="entry name" value="RNaseH-like_sf"/>
</dbReference>
<evidence type="ECO:0000256" key="2">
    <source>
        <dbReference type="ARBA" id="ARBA00022723"/>
    </source>
</evidence>